<protein>
    <submittedName>
        <fullName evidence="2">Cellulose biosynthesis protein BcsQ</fullName>
    </submittedName>
</protein>
<dbReference type="InterPro" id="IPR050678">
    <property type="entry name" value="DNA_Partitioning_ATPase"/>
</dbReference>
<organism evidence="2 3">
    <name type="scientific">Geoalkalibacter ferrihydriticus</name>
    <dbReference type="NCBI Taxonomy" id="392333"/>
    <lineage>
        <taxon>Bacteria</taxon>
        <taxon>Pseudomonadati</taxon>
        <taxon>Thermodesulfobacteriota</taxon>
        <taxon>Desulfuromonadia</taxon>
        <taxon>Desulfuromonadales</taxon>
        <taxon>Geoalkalibacteraceae</taxon>
        <taxon>Geoalkalibacter</taxon>
    </lineage>
</organism>
<sequence length="287" mass="32053">MTGPYVITISSEKGGVGKTTLATNLAIYLKALAEELPVTLLSFDNHFSVDRMFRIGRAAATGTVRELLAGTRPEDLVELGQYGVQFIPSWRDVEELRRATRTVADLGLVMATSTLAGVVIIDTRPDLDILTRNALFAADRVIVPVKDAPSLENCRHLHEFFDRCGLPRRTLRLLPCLIDSRIRFEGPFKNTNELLRAYAINRGYRCLDGFISKSPKVESLNTNPEGRIYPVLTYGRNTEVHGQFSEIARQVYADMLKTRSLRAQDIALSLKNHEERDQTAPAPQNPA</sequence>
<dbReference type="Proteomes" id="UP000182146">
    <property type="component" value="Unassembled WGS sequence"/>
</dbReference>
<dbReference type="RefSeq" id="WP_052446259.1">
    <property type="nucleotide sequence ID" value="NZ_FNGU01000003.1"/>
</dbReference>
<evidence type="ECO:0000313" key="2">
    <source>
        <dbReference type="EMBL" id="SDL95990.1"/>
    </source>
</evidence>
<dbReference type="STRING" id="392333.SAMN05660860_01541"/>
<dbReference type="AlphaFoldDB" id="A0A1G9PB48"/>
<feature type="domain" description="AAA" evidence="1">
    <location>
        <begin position="6"/>
        <end position="147"/>
    </location>
</feature>
<dbReference type="Pfam" id="PF13614">
    <property type="entry name" value="AAA_31"/>
    <property type="match status" value="1"/>
</dbReference>
<dbReference type="InterPro" id="IPR027417">
    <property type="entry name" value="P-loop_NTPase"/>
</dbReference>
<dbReference type="PANTHER" id="PTHR13696:SF52">
    <property type="entry name" value="PARA FAMILY PROTEIN CT_582"/>
    <property type="match status" value="1"/>
</dbReference>
<evidence type="ECO:0000259" key="1">
    <source>
        <dbReference type="Pfam" id="PF13614"/>
    </source>
</evidence>
<evidence type="ECO:0000313" key="3">
    <source>
        <dbReference type="Proteomes" id="UP000182146"/>
    </source>
</evidence>
<accession>A0A1G9PB48</accession>
<dbReference type="Gene3D" id="3.40.50.300">
    <property type="entry name" value="P-loop containing nucleotide triphosphate hydrolases"/>
    <property type="match status" value="1"/>
</dbReference>
<dbReference type="PROSITE" id="PS50007">
    <property type="entry name" value="PIPLC_X_DOMAIN"/>
    <property type="match status" value="1"/>
</dbReference>
<dbReference type="SUPFAM" id="SSF52540">
    <property type="entry name" value="P-loop containing nucleoside triphosphate hydrolases"/>
    <property type="match status" value="1"/>
</dbReference>
<dbReference type="OrthoDB" id="5390139at2"/>
<reference evidence="2 3" key="1">
    <citation type="submission" date="2016-10" db="EMBL/GenBank/DDBJ databases">
        <authorList>
            <person name="de Groot N.N."/>
        </authorList>
    </citation>
    <scope>NUCLEOTIDE SEQUENCE [LARGE SCALE GENOMIC DNA]</scope>
    <source>
        <strain evidence="2 3">DSM 17813</strain>
    </source>
</reference>
<name>A0A1G9PB48_9BACT</name>
<dbReference type="CDD" id="cd02042">
    <property type="entry name" value="ParAB_family"/>
    <property type="match status" value="1"/>
</dbReference>
<proteinExistence type="predicted"/>
<dbReference type="InterPro" id="IPR025669">
    <property type="entry name" value="AAA_dom"/>
</dbReference>
<dbReference type="PANTHER" id="PTHR13696">
    <property type="entry name" value="P-LOOP CONTAINING NUCLEOSIDE TRIPHOSPHATE HYDROLASE"/>
    <property type="match status" value="1"/>
</dbReference>
<dbReference type="EMBL" id="FNGU01000003">
    <property type="protein sequence ID" value="SDL95990.1"/>
    <property type="molecule type" value="Genomic_DNA"/>
</dbReference>
<gene>
    <name evidence="2" type="ORF">SAMN05660860_01541</name>
</gene>